<dbReference type="SUPFAM" id="SSF56112">
    <property type="entry name" value="Protein kinase-like (PK-like)"/>
    <property type="match status" value="1"/>
</dbReference>
<proteinExistence type="predicted"/>
<name>A0AAV1IIL8_9CHLO</name>
<protein>
    <recommendedName>
        <fullName evidence="3">Serine-threonine/tyrosine-protein kinase catalytic domain-containing protein</fullName>
    </recommendedName>
</protein>
<organism evidence="1 2">
    <name type="scientific">Coccomyxa viridis</name>
    <dbReference type="NCBI Taxonomy" id="1274662"/>
    <lineage>
        <taxon>Eukaryota</taxon>
        <taxon>Viridiplantae</taxon>
        <taxon>Chlorophyta</taxon>
        <taxon>core chlorophytes</taxon>
        <taxon>Trebouxiophyceae</taxon>
        <taxon>Trebouxiophyceae incertae sedis</taxon>
        <taxon>Coccomyxaceae</taxon>
        <taxon>Coccomyxa</taxon>
    </lineage>
</organism>
<accession>A0AAV1IIL8</accession>
<evidence type="ECO:0000313" key="2">
    <source>
        <dbReference type="Proteomes" id="UP001314263"/>
    </source>
</evidence>
<dbReference type="AlphaFoldDB" id="A0AAV1IIL8"/>
<keyword evidence="2" id="KW-1185">Reference proteome</keyword>
<evidence type="ECO:0008006" key="3">
    <source>
        <dbReference type="Google" id="ProtNLM"/>
    </source>
</evidence>
<comment type="caution">
    <text evidence="1">The sequence shown here is derived from an EMBL/GenBank/DDBJ whole genome shotgun (WGS) entry which is preliminary data.</text>
</comment>
<dbReference type="Gene3D" id="1.10.510.10">
    <property type="entry name" value="Transferase(Phosphotransferase) domain 1"/>
    <property type="match status" value="1"/>
</dbReference>
<evidence type="ECO:0000313" key="1">
    <source>
        <dbReference type="EMBL" id="CAK0785870.1"/>
    </source>
</evidence>
<dbReference type="InterPro" id="IPR011009">
    <property type="entry name" value="Kinase-like_dom_sf"/>
</dbReference>
<gene>
    <name evidence="1" type="ORF">CVIRNUC_009083</name>
</gene>
<reference evidence="1 2" key="1">
    <citation type="submission" date="2023-10" db="EMBL/GenBank/DDBJ databases">
        <authorList>
            <person name="Maclean D."/>
            <person name="Macfadyen A."/>
        </authorList>
    </citation>
    <scope>NUCLEOTIDE SEQUENCE [LARGE SCALE GENOMIC DNA]</scope>
</reference>
<dbReference type="EMBL" id="CAUYUE010000013">
    <property type="protein sequence ID" value="CAK0785870.1"/>
    <property type="molecule type" value="Genomic_DNA"/>
</dbReference>
<sequence length="80" mass="8526">MLGRHIHPNLSLPAIFNGAMHGTLCPELPADAPPAWSALMNACCSYQPADRPSFSDAAEHLERIVASLTAAEAESQRVTV</sequence>
<dbReference type="Proteomes" id="UP001314263">
    <property type="component" value="Unassembled WGS sequence"/>
</dbReference>